<name>A0AAW1KFQ7_SAPOF</name>
<comment type="caution">
    <text evidence="1">The sequence shown here is derived from an EMBL/GenBank/DDBJ whole genome shotgun (WGS) entry which is preliminary data.</text>
</comment>
<evidence type="ECO:0000313" key="2">
    <source>
        <dbReference type="Proteomes" id="UP001443914"/>
    </source>
</evidence>
<keyword evidence="2" id="KW-1185">Reference proteome</keyword>
<dbReference type="Proteomes" id="UP001443914">
    <property type="component" value="Unassembled WGS sequence"/>
</dbReference>
<accession>A0AAW1KFQ7</accession>
<reference evidence="1" key="1">
    <citation type="submission" date="2024-03" db="EMBL/GenBank/DDBJ databases">
        <title>WGS assembly of Saponaria officinalis var. Norfolk2.</title>
        <authorList>
            <person name="Jenkins J."/>
            <person name="Shu S."/>
            <person name="Grimwood J."/>
            <person name="Barry K."/>
            <person name="Goodstein D."/>
            <person name="Schmutz J."/>
            <person name="Leebens-Mack J."/>
            <person name="Osbourn A."/>
        </authorList>
    </citation>
    <scope>NUCLEOTIDE SEQUENCE [LARGE SCALE GENOMIC DNA]</scope>
    <source>
        <strain evidence="1">JIC</strain>
    </source>
</reference>
<protein>
    <submittedName>
        <fullName evidence="1">Uncharacterized protein</fullName>
    </submittedName>
</protein>
<proteinExistence type="predicted"/>
<dbReference type="AlphaFoldDB" id="A0AAW1KFQ7"/>
<dbReference type="EMBL" id="JBDFQZ010000006">
    <property type="protein sequence ID" value="KAK9716405.1"/>
    <property type="molecule type" value="Genomic_DNA"/>
</dbReference>
<organism evidence="1 2">
    <name type="scientific">Saponaria officinalis</name>
    <name type="common">Common soapwort</name>
    <name type="synonym">Lychnis saponaria</name>
    <dbReference type="NCBI Taxonomy" id="3572"/>
    <lineage>
        <taxon>Eukaryota</taxon>
        <taxon>Viridiplantae</taxon>
        <taxon>Streptophyta</taxon>
        <taxon>Embryophyta</taxon>
        <taxon>Tracheophyta</taxon>
        <taxon>Spermatophyta</taxon>
        <taxon>Magnoliopsida</taxon>
        <taxon>eudicotyledons</taxon>
        <taxon>Gunneridae</taxon>
        <taxon>Pentapetalae</taxon>
        <taxon>Caryophyllales</taxon>
        <taxon>Caryophyllaceae</taxon>
        <taxon>Caryophylleae</taxon>
        <taxon>Saponaria</taxon>
    </lineage>
</organism>
<evidence type="ECO:0000313" key="1">
    <source>
        <dbReference type="EMBL" id="KAK9716405.1"/>
    </source>
</evidence>
<sequence>MKRFIYLAAMVHQRNGPVKYLIRQKNVGMILLFPIDIGKSDRVSLILASAGQKALVWREDYRLPLQQYEYDPQYLRWNLFDQKGVLSHICAIVGKPITVEENTSIYWVDRKCKIWAFNYGNSKLYMGSIIGLAHEAAFRQGIECTVQLLHLKEQVFCLIWVDVCNRDVYYLHQTLVRLSRVPSWESSSPLDSIHRFYVAVMDCFHYRINSLVQIDNVFKW</sequence>
<gene>
    <name evidence="1" type="ORF">RND81_06G230500</name>
</gene>